<feature type="transmembrane region" description="Helical" evidence="1">
    <location>
        <begin position="103"/>
        <end position="122"/>
    </location>
</feature>
<sequence length="143" mass="16075">MRIIKGIEIPIAICISYTIINIGGSVFEAIVNQESSLCTNNIMMLLWTSIAVFILSIHHLFDEWSPLAMILIQYIIALSLVFLTMIIGGVFEPVAKGGYKDAFLSFTIPYVIGAVVYYIGVFQSVRRQNQLLQDIIKDKDEEI</sequence>
<evidence type="ECO:0000313" key="3">
    <source>
        <dbReference type="Proteomes" id="UP000184038"/>
    </source>
</evidence>
<organism evidence="2 3">
    <name type="scientific">Anaerosporobacter mobilis DSM 15930</name>
    <dbReference type="NCBI Taxonomy" id="1120996"/>
    <lineage>
        <taxon>Bacteria</taxon>
        <taxon>Bacillati</taxon>
        <taxon>Bacillota</taxon>
        <taxon>Clostridia</taxon>
        <taxon>Lachnospirales</taxon>
        <taxon>Lachnospiraceae</taxon>
        <taxon>Anaerosporobacter</taxon>
    </lineage>
</organism>
<gene>
    <name evidence="2" type="ORF">SAMN02746066_02835</name>
</gene>
<evidence type="ECO:0000256" key="1">
    <source>
        <dbReference type="SAM" id="Phobius"/>
    </source>
</evidence>
<dbReference type="STRING" id="1120996.SAMN02746066_02835"/>
<reference evidence="2 3" key="1">
    <citation type="submission" date="2016-11" db="EMBL/GenBank/DDBJ databases">
        <authorList>
            <person name="Jaros S."/>
            <person name="Januszkiewicz K."/>
            <person name="Wedrychowicz H."/>
        </authorList>
    </citation>
    <scope>NUCLEOTIDE SEQUENCE [LARGE SCALE GENOMIC DNA]</scope>
    <source>
        <strain evidence="2 3">DSM 15930</strain>
    </source>
</reference>
<keyword evidence="1" id="KW-0812">Transmembrane</keyword>
<accession>A0A1M7KPC8</accession>
<dbReference type="Proteomes" id="UP000184038">
    <property type="component" value="Unassembled WGS sequence"/>
</dbReference>
<keyword evidence="1" id="KW-0472">Membrane</keyword>
<name>A0A1M7KPC8_9FIRM</name>
<keyword evidence="3" id="KW-1185">Reference proteome</keyword>
<dbReference type="Pfam" id="PF20312">
    <property type="entry name" value="DUF6608"/>
    <property type="match status" value="1"/>
</dbReference>
<dbReference type="OrthoDB" id="2002375at2"/>
<proteinExistence type="predicted"/>
<feature type="transmembrane region" description="Helical" evidence="1">
    <location>
        <begin position="68"/>
        <end position="91"/>
    </location>
</feature>
<feature type="transmembrane region" description="Helical" evidence="1">
    <location>
        <begin position="42"/>
        <end position="61"/>
    </location>
</feature>
<dbReference type="InterPro" id="IPR046716">
    <property type="entry name" value="DUF6608"/>
</dbReference>
<keyword evidence="1" id="KW-1133">Transmembrane helix</keyword>
<evidence type="ECO:0000313" key="2">
    <source>
        <dbReference type="EMBL" id="SHM66836.1"/>
    </source>
</evidence>
<feature type="transmembrane region" description="Helical" evidence="1">
    <location>
        <begin position="7"/>
        <end position="30"/>
    </location>
</feature>
<dbReference type="AlphaFoldDB" id="A0A1M7KPC8"/>
<evidence type="ECO:0008006" key="4">
    <source>
        <dbReference type="Google" id="ProtNLM"/>
    </source>
</evidence>
<dbReference type="EMBL" id="FRCP01000014">
    <property type="protein sequence ID" value="SHM66836.1"/>
    <property type="molecule type" value="Genomic_DNA"/>
</dbReference>
<dbReference type="RefSeq" id="WP_073288813.1">
    <property type="nucleotide sequence ID" value="NZ_FRCP01000014.1"/>
</dbReference>
<protein>
    <recommendedName>
        <fullName evidence="4">DUF3021 family protein</fullName>
    </recommendedName>
</protein>